<accession>A0A0P9EMC2</accession>
<evidence type="ECO:0000313" key="3">
    <source>
        <dbReference type="Proteomes" id="UP000050482"/>
    </source>
</evidence>
<dbReference type="SUPFAM" id="SSF81301">
    <property type="entry name" value="Nucleotidyltransferase"/>
    <property type="match status" value="1"/>
</dbReference>
<dbReference type="EMBL" id="LJCO01000032">
    <property type="protein sequence ID" value="KPV44503.1"/>
    <property type="molecule type" value="Genomic_DNA"/>
</dbReference>
<keyword evidence="3" id="KW-1185">Reference proteome</keyword>
<protein>
    <recommendedName>
        <fullName evidence="1">Polymerase nucleotidyl transferase domain-containing protein</fullName>
    </recommendedName>
</protein>
<dbReference type="GO" id="GO:0016779">
    <property type="term" value="F:nucleotidyltransferase activity"/>
    <property type="evidence" value="ECO:0007669"/>
    <property type="project" value="InterPro"/>
</dbReference>
<feature type="domain" description="Polymerase nucleotidyl transferase" evidence="1">
    <location>
        <begin position="20"/>
        <end position="56"/>
    </location>
</feature>
<organism evidence="2 3">
    <name type="scientific">Alicyclobacillus ferrooxydans</name>
    <dbReference type="NCBI Taxonomy" id="471514"/>
    <lineage>
        <taxon>Bacteria</taxon>
        <taxon>Bacillati</taxon>
        <taxon>Bacillota</taxon>
        <taxon>Bacilli</taxon>
        <taxon>Bacillales</taxon>
        <taxon>Alicyclobacillaceae</taxon>
        <taxon>Alicyclobacillus</taxon>
    </lineage>
</organism>
<gene>
    <name evidence="2" type="ORF">AN477_06780</name>
</gene>
<dbReference type="InterPro" id="IPR002934">
    <property type="entry name" value="Polymerase_NTP_transf_dom"/>
</dbReference>
<dbReference type="AlphaFoldDB" id="A0A0P9EMC2"/>
<comment type="caution">
    <text evidence="2">The sequence shown here is derived from an EMBL/GenBank/DDBJ whole genome shotgun (WGS) entry which is preliminary data.</text>
</comment>
<evidence type="ECO:0000259" key="1">
    <source>
        <dbReference type="Pfam" id="PF01909"/>
    </source>
</evidence>
<sequence>MTPETQLKRNQLLHFIRVKMESESAVKGVVAVGSIGAGTAHEDSDIDAVVFLDPYDLYVVPAEAIWREEDDTFHSIFTSDESLLKHGLQVDFNRLNFKEWSDPACSWTEPMKSEIGSGWIAFDPTGDVGRLIRHKTFYDNSTRLKRLDEAIVWLDQLLNEGEPDRVWNTYGPMVGHDRLNAAYDYLVQMMFAYNRKWRTWKTREMTTLVQLPWRPRSFEEHGLSAIVSMSDDYEGYKARAYTMSRMLEEMLGQLMVDGTYQSADPVGEAFIRNHEEPGRAWNIRDWMQKHNDRGN</sequence>
<dbReference type="PATRIC" id="fig|471514.4.peg.4717"/>
<reference evidence="2 3" key="1">
    <citation type="submission" date="2015-09" db="EMBL/GenBank/DDBJ databases">
        <title>Draft genome sequence of Alicyclobacillus ferrooxydans DSM 22381.</title>
        <authorList>
            <person name="Hemp J."/>
        </authorList>
    </citation>
    <scope>NUCLEOTIDE SEQUENCE [LARGE SCALE GENOMIC DNA]</scope>
    <source>
        <strain evidence="2 3">TC-34</strain>
    </source>
</reference>
<dbReference type="Gene3D" id="3.30.460.10">
    <property type="entry name" value="Beta Polymerase, domain 2"/>
    <property type="match status" value="1"/>
</dbReference>
<dbReference type="Pfam" id="PF01909">
    <property type="entry name" value="NTP_transf_2"/>
    <property type="match status" value="1"/>
</dbReference>
<dbReference type="STRING" id="471514.AN477_06780"/>
<dbReference type="InterPro" id="IPR043519">
    <property type="entry name" value="NT_sf"/>
</dbReference>
<dbReference type="RefSeq" id="WP_054968420.1">
    <property type="nucleotide sequence ID" value="NZ_LJCO01000032.1"/>
</dbReference>
<dbReference type="Proteomes" id="UP000050482">
    <property type="component" value="Unassembled WGS sequence"/>
</dbReference>
<dbReference type="CDD" id="cd05403">
    <property type="entry name" value="NT_KNTase_like"/>
    <property type="match status" value="1"/>
</dbReference>
<evidence type="ECO:0000313" key="2">
    <source>
        <dbReference type="EMBL" id="KPV44503.1"/>
    </source>
</evidence>
<name>A0A0P9EMC2_9BACL</name>
<proteinExistence type="predicted"/>